<reference evidence="2" key="1">
    <citation type="journal article" date="2020" name="Stud. Mycol.">
        <title>101 Dothideomycetes genomes: a test case for predicting lifestyles and emergence of pathogens.</title>
        <authorList>
            <person name="Haridas S."/>
            <person name="Albert R."/>
            <person name="Binder M."/>
            <person name="Bloem J."/>
            <person name="Labutti K."/>
            <person name="Salamov A."/>
            <person name="Andreopoulos B."/>
            <person name="Baker S."/>
            <person name="Barry K."/>
            <person name="Bills G."/>
            <person name="Bluhm B."/>
            <person name="Cannon C."/>
            <person name="Castanera R."/>
            <person name="Culley D."/>
            <person name="Daum C."/>
            <person name="Ezra D."/>
            <person name="Gonzalez J."/>
            <person name="Henrissat B."/>
            <person name="Kuo A."/>
            <person name="Liang C."/>
            <person name="Lipzen A."/>
            <person name="Lutzoni F."/>
            <person name="Magnuson J."/>
            <person name="Mondo S."/>
            <person name="Nolan M."/>
            <person name="Ohm R."/>
            <person name="Pangilinan J."/>
            <person name="Park H.-J."/>
            <person name="Ramirez L."/>
            <person name="Alfaro M."/>
            <person name="Sun H."/>
            <person name="Tritt A."/>
            <person name="Yoshinaga Y."/>
            <person name="Zwiers L.-H."/>
            <person name="Turgeon B."/>
            <person name="Goodwin S."/>
            <person name="Spatafora J."/>
            <person name="Crous P."/>
            <person name="Grigoriev I."/>
        </authorList>
    </citation>
    <scope>NUCLEOTIDE SEQUENCE</scope>
    <source>
        <strain evidence="2">CBS 115976</strain>
    </source>
</reference>
<evidence type="ECO:0000256" key="1">
    <source>
        <dbReference type="SAM" id="MobiDB-lite"/>
    </source>
</evidence>
<accession>A0A6A6UFK8</accession>
<name>A0A6A6UFK8_9PEZI</name>
<evidence type="ECO:0000313" key="2">
    <source>
        <dbReference type="EMBL" id="KAF2670972.1"/>
    </source>
</evidence>
<gene>
    <name evidence="2" type="ORF">BT63DRAFT_205265</name>
</gene>
<feature type="region of interest" description="Disordered" evidence="1">
    <location>
        <begin position="78"/>
        <end position="104"/>
    </location>
</feature>
<dbReference type="EMBL" id="MU004233">
    <property type="protein sequence ID" value="KAF2670972.1"/>
    <property type="molecule type" value="Genomic_DNA"/>
</dbReference>
<dbReference type="Proteomes" id="UP000799302">
    <property type="component" value="Unassembled WGS sequence"/>
</dbReference>
<proteinExistence type="predicted"/>
<organism evidence="2 3">
    <name type="scientific">Microthyrium microscopicum</name>
    <dbReference type="NCBI Taxonomy" id="703497"/>
    <lineage>
        <taxon>Eukaryota</taxon>
        <taxon>Fungi</taxon>
        <taxon>Dikarya</taxon>
        <taxon>Ascomycota</taxon>
        <taxon>Pezizomycotina</taxon>
        <taxon>Dothideomycetes</taxon>
        <taxon>Dothideomycetes incertae sedis</taxon>
        <taxon>Microthyriales</taxon>
        <taxon>Microthyriaceae</taxon>
        <taxon>Microthyrium</taxon>
    </lineage>
</organism>
<dbReference type="AlphaFoldDB" id="A0A6A6UFK8"/>
<keyword evidence="3" id="KW-1185">Reference proteome</keyword>
<evidence type="ECO:0000313" key="3">
    <source>
        <dbReference type="Proteomes" id="UP000799302"/>
    </source>
</evidence>
<sequence length="268" mass="29040">MHATVFLNAMRWRGGDGRQFATLDQGNGTTNHEPRFCIATAAGRLARNSIPRIAPASDDIAKVLLGYDGSVVFPKNSSTPPYAGTPKEISTAHPEGNTATQARTRISSKKDMFRTIFWTPSFKLEVHAKKSSGLTQAMFAAVGPVAHQIPTPQPCPTHVQSWIIQGHGKNRCSLSFPLAPVPAICCACRACMRMLTGHHKLAAYCRKAGQPIRRPCWTGQKRSPPHLACCLGCGRYSRACSPLSCSSSYSVWLRGLGDGTHRLVVRSG</sequence>
<protein>
    <submittedName>
        <fullName evidence="2">Uncharacterized protein</fullName>
    </submittedName>
</protein>